<dbReference type="HAMAP" id="MF_01538">
    <property type="entry name" value="UPF0346"/>
    <property type="match status" value="1"/>
</dbReference>
<dbReference type="Gene3D" id="1.10.150.260">
    <property type="entry name" value="YozE SAM-like"/>
    <property type="match status" value="1"/>
</dbReference>
<evidence type="ECO:0000313" key="3">
    <source>
        <dbReference type="EMBL" id="QNN75155.1"/>
    </source>
</evidence>
<dbReference type="InterPro" id="IPR010673">
    <property type="entry name" value="UPF0346"/>
</dbReference>
<dbReference type="Pfam" id="PF06855">
    <property type="entry name" value="YozE_SAM_like"/>
    <property type="match status" value="1"/>
</dbReference>
<dbReference type="InterPro" id="IPR036806">
    <property type="entry name" value="YozE_SAM-like_sf"/>
</dbReference>
<dbReference type="PIRSF" id="PIRSF037262">
    <property type="entry name" value="UCP037262"/>
    <property type="match status" value="1"/>
</dbReference>
<reference evidence="3 4" key="1">
    <citation type="submission" date="2020-08" db="EMBL/GenBank/DDBJ databases">
        <title>Genome sequence of Weissella diestrammenae KACC 16890T.</title>
        <authorList>
            <person name="Hyun D.-W."/>
            <person name="Bae J.-W."/>
        </authorList>
    </citation>
    <scope>NUCLEOTIDE SEQUENCE [LARGE SCALE GENOMIC DNA]</scope>
    <source>
        <strain evidence="3 4">KACC 16890</strain>
    </source>
</reference>
<dbReference type="NCBIfam" id="NF010193">
    <property type="entry name" value="PRK13672.1"/>
    <property type="match status" value="1"/>
</dbReference>
<accession>A0A7G9T4Y0</accession>
<feature type="domain" description="YozE SAM-like" evidence="2">
    <location>
        <begin position="4"/>
        <end position="69"/>
    </location>
</feature>
<dbReference type="InterPro" id="IPR023089">
    <property type="entry name" value="YozE_SAM-like"/>
</dbReference>
<dbReference type="RefSeq" id="WP_187528990.1">
    <property type="nucleotide sequence ID" value="NZ_CP060724.1"/>
</dbReference>
<dbReference type="EMBL" id="CP060724">
    <property type="protein sequence ID" value="QNN75155.1"/>
    <property type="molecule type" value="Genomic_DNA"/>
</dbReference>
<evidence type="ECO:0000313" key="4">
    <source>
        <dbReference type="Proteomes" id="UP000515800"/>
    </source>
</evidence>
<organism evidence="3 4">
    <name type="scientific">Weissella diestrammenae</name>
    <dbReference type="NCBI Taxonomy" id="1162633"/>
    <lineage>
        <taxon>Bacteria</taxon>
        <taxon>Bacillati</taxon>
        <taxon>Bacillota</taxon>
        <taxon>Bacilli</taxon>
        <taxon>Lactobacillales</taxon>
        <taxon>Lactobacillaceae</taxon>
        <taxon>Weissella</taxon>
    </lineage>
</organism>
<comment type="similarity">
    <text evidence="1">Belongs to the UPF0346 family.</text>
</comment>
<evidence type="ECO:0000259" key="2">
    <source>
        <dbReference type="Pfam" id="PF06855"/>
    </source>
</evidence>
<keyword evidence="4" id="KW-1185">Reference proteome</keyword>
<dbReference type="SUPFAM" id="SSF140652">
    <property type="entry name" value="YozE-like"/>
    <property type="match status" value="1"/>
</dbReference>
<protein>
    <recommendedName>
        <fullName evidence="1">UPF0346 protein H9L19_07250</fullName>
    </recommendedName>
</protein>
<sequence length="73" mass="8827">MRRSFYQWLMTQRDPVTHDEVKQFANNAFYDQAFPKQSDDFDSLSRYLEENGNYLLSMDIFDAAWRLYLASEE</sequence>
<evidence type="ECO:0000256" key="1">
    <source>
        <dbReference type="HAMAP-Rule" id="MF_01538"/>
    </source>
</evidence>
<dbReference type="Proteomes" id="UP000515800">
    <property type="component" value="Chromosome"/>
</dbReference>
<name>A0A7G9T4Y0_9LACO</name>
<gene>
    <name evidence="3" type="ORF">H9L19_07250</name>
</gene>
<dbReference type="AlphaFoldDB" id="A0A7G9T4Y0"/>
<dbReference type="KEGG" id="wdi:H9L19_07250"/>
<proteinExistence type="inferred from homology"/>